<sequence>MTQTTYEETRYLMEEREIRSGNRERVEEERWTRGRPIGSTRYTPLSERIPVQRVVEDYRRTDYRYNDHVPSFAPYCLQHLEDAHPVAHPVAHPAVHESTQLISSARSTSEVKIECKF</sequence>
<keyword evidence="2" id="KW-1185">Reference proteome</keyword>
<accession>A0ABR1CXU1</accession>
<gene>
    <name evidence="1" type="primary">Necator_chrIII.g11180</name>
    <name evidence="1" type="ORF">RB195_010415</name>
</gene>
<dbReference type="EMBL" id="JAVFWL010000003">
    <property type="protein sequence ID" value="KAK6743137.1"/>
    <property type="molecule type" value="Genomic_DNA"/>
</dbReference>
<comment type="caution">
    <text evidence="1">The sequence shown here is derived from an EMBL/GenBank/DDBJ whole genome shotgun (WGS) entry which is preliminary data.</text>
</comment>
<organism evidence="1 2">
    <name type="scientific">Necator americanus</name>
    <name type="common">Human hookworm</name>
    <dbReference type="NCBI Taxonomy" id="51031"/>
    <lineage>
        <taxon>Eukaryota</taxon>
        <taxon>Metazoa</taxon>
        <taxon>Ecdysozoa</taxon>
        <taxon>Nematoda</taxon>
        <taxon>Chromadorea</taxon>
        <taxon>Rhabditida</taxon>
        <taxon>Rhabditina</taxon>
        <taxon>Rhabditomorpha</taxon>
        <taxon>Strongyloidea</taxon>
        <taxon>Ancylostomatidae</taxon>
        <taxon>Bunostominae</taxon>
        <taxon>Necator</taxon>
    </lineage>
</organism>
<name>A0ABR1CXU1_NECAM</name>
<reference evidence="1 2" key="1">
    <citation type="submission" date="2023-08" db="EMBL/GenBank/DDBJ databases">
        <title>A Necator americanus chromosomal reference genome.</title>
        <authorList>
            <person name="Ilik V."/>
            <person name="Petrzelkova K.J."/>
            <person name="Pardy F."/>
            <person name="Fuh T."/>
            <person name="Niatou-Singa F.S."/>
            <person name="Gouil Q."/>
            <person name="Baker L."/>
            <person name="Ritchie M.E."/>
            <person name="Jex A.R."/>
            <person name="Gazzola D."/>
            <person name="Li H."/>
            <person name="Toshio Fujiwara R."/>
            <person name="Zhan B."/>
            <person name="Aroian R.V."/>
            <person name="Pafco B."/>
            <person name="Schwarz E.M."/>
        </authorList>
    </citation>
    <scope>NUCLEOTIDE SEQUENCE [LARGE SCALE GENOMIC DNA]</scope>
    <source>
        <strain evidence="1 2">Aroian</strain>
        <tissue evidence="1">Whole animal</tissue>
    </source>
</reference>
<dbReference type="Proteomes" id="UP001303046">
    <property type="component" value="Unassembled WGS sequence"/>
</dbReference>
<evidence type="ECO:0000313" key="1">
    <source>
        <dbReference type="EMBL" id="KAK6743137.1"/>
    </source>
</evidence>
<proteinExistence type="predicted"/>
<protein>
    <submittedName>
        <fullName evidence="1">Uncharacterized protein</fullName>
    </submittedName>
</protein>
<evidence type="ECO:0000313" key="2">
    <source>
        <dbReference type="Proteomes" id="UP001303046"/>
    </source>
</evidence>